<organism evidence="1 2">
    <name type="scientific">Sewage-associated circular DNA molecule-2</name>
    <dbReference type="NCBI Taxonomy" id="1595961"/>
    <lineage>
        <taxon>Viruses</taxon>
        <taxon>unclassified satellites</taxon>
        <taxon>DNA satellites</taxon>
    </lineage>
</organism>
<dbReference type="InterPro" id="IPR029053">
    <property type="entry name" value="Viral_coat"/>
</dbReference>
<dbReference type="EMBL" id="KJ547617">
    <property type="protein sequence ID" value="AIF34792.1"/>
    <property type="molecule type" value="Genomic_DNA"/>
</dbReference>
<dbReference type="GeneID" id="22835132"/>
<dbReference type="Gene3D" id="2.60.120.20">
    <property type="match status" value="1"/>
</dbReference>
<proteinExistence type="predicted"/>
<evidence type="ECO:0008006" key="3">
    <source>
        <dbReference type="Google" id="ProtNLM"/>
    </source>
</evidence>
<sequence>MVQIIPNISQGTGDNARIGDQIRLQSLLIRGYIKLDINTSGASVSDLSAVYCRLMVLSLKTKQNYTDASSSATPLSNLLKKGGTTTSFSGVLSDIYAPVNTDLFTVHAERRFYLNQSMLQNFNSTTNAIVPIDIKNTVKFFRIPLKVKGKLIKYDSGISGGVLPTNYGAFLVLGYSFLNGASPDTLSMRVGMQFDTIMNYEDM</sequence>
<reference evidence="1 2" key="2">
    <citation type="journal article" date="2015" name="Infect. Genet. Evol.">
        <title>Characterisation of a diverse range of circular replication-associated protein encoding DNA viruses recovered from a sewage treatment oxidation pond.</title>
        <authorList>
            <person name="Kraberger S."/>
            <person name="Arguello-Astorga G.R."/>
            <person name="Greenfield L.G."/>
            <person name="Galilee C."/>
            <person name="Law D."/>
            <person name="Martin D.P."/>
            <person name="Varsani A."/>
        </authorList>
    </citation>
    <scope>NUCLEOTIDE SEQUENCE [LARGE SCALE GENOMIC DNA]</scope>
    <source>
        <strain evidence="1">NZ-BS3901b-2012</strain>
    </source>
</reference>
<evidence type="ECO:0000313" key="1">
    <source>
        <dbReference type="EMBL" id="AIF34792.1"/>
    </source>
</evidence>
<dbReference type="RefSeq" id="YP_009115506.1">
    <property type="nucleotide sequence ID" value="NC_026142.1"/>
</dbReference>
<dbReference type="KEGG" id="vg:22835132"/>
<dbReference type="Proteomes" id="UP000203926">
    <property type="component" value="Segment"/>
</dbReference>
<evidence type="ECO:0000313" key="2">
    <source>
        <dbReference type="Proteomes" id="UP000203926"/>
    </source>
</evidence>
<reference evidence="1 2" key="1">
    <citation type="journal article" date="2014" name="Infect. Genet. Evol.">
        <title>Diverse small circular single-stranded DNA viruses identified in a freshwater pond on the McMurdo Ice Shelf (Antarctica).</title>
        <authorList>
            <person name="Zawar-Reza P."/>
            <person name="Arguello-Astorga G.R."/>
            <person name="Kraberger S."/>
            <person name="Julian L."/>
            <person name="Stainton D."/>
            <person name="Broady P.A."/>
            <person name="Varsani A."/>
        </authorList>
    </citation>
    <scope>NUCLEOTIDE SEQUENCE [LARGE SCALE GENOMIC DNA]</scope>
    <source>
        <strain evidence="1">NZ-BS3901b-2012</strain>
    </source>
</reference>
<accession>A0A0A7CL66</accession>
<name>A0A0A7CL66_9VIRU</name>
<protein>
    <recommendedName>
        <fullName evidence="3">Coat protein</fullName>
    </recommendedName>
</protein>